<evidence type="ECO:0000256" key="4">
    <source>
        <dbReference type="ARBA" id="ARBA00022679"/>
    </source>
</evidence>
<evidence type="ECO:0000256" key="7">
    <source>
        <dbReference type="SAM" id="Phobius"/>
    </source>
</evidence>
<dbReference type="SMART" id="SM00387">
    <property type="entry name" value="HATPase_c"/>
    <property type="match status" value="1"/>
</dbReference>
<evidence type="ECO:0000256" key="6">
    <source>
        <dbReference type="ARBA" id="ARBA00023012"/>
    </source>
</evidence>
<dbReference type="GO" id="GO:0000155">
    <property type="term" value="F:phosphorelay sensor kinase activity"/>
    <property type="evidence" value="ECO:0007669"/>
    <property type="project" value="InterPro"/>
</dbReference>
<keyword evidence="7" id="KW-0812">Transmembrane</keyword>
<dbReference type="SUPFAM" id="SSF55874">
    <property type="entry name" value="ATPase domain of HSP90 chaperone/DNA topoisomerase II/histidine kinase"/>
    <property type="match status" value="1"/>
</dbReference>
<evidence type="ECO:0000256" key="3">
    <source>
        <dbReference type="ARBA" id="ARBA00022553"/>
    </source>
</evidence>
<reference evidence="9" key="1">
    <citation type="submission" date="2021-04" db="EMBL/GenBank/DDBJ databases">
        <title>Genome sequence of Woronichinia naegeliana from Washington state freshwater lake bloom.</title>
        <authorList>
            <person name="Dreher T.W."/>
        </authorList>
    </citation>
    <scope>NUCLEOTIDE SEQUENCE</scope>
    <source>
        <strain evidence="9">WA131</strain>
    </source>
</reference>
<dbReference type="FunFam" id="3.30.565.10:FF:000006">
    <property type="entry name" value="Sensor histidine kinase WalK"/>
    <property type="match status" value="1"/>
</dbReference>
<evidence type="ECO:0000259" key="8">
    <source>
        <dbReference type="PROSITE" id="PS50109"/>
    </source>
</evidence>
<dbReference type="SMART" id="SM00388">
    <property type="entry name" value="HisKA"/>
    <property type="match status" value="1"/>
</dbReference>
<feature type="domain" description="Histidine kinase" evidence="8">
    <location>
        <begin position="137"/>
        <end position="358"/>
    </location>
</feature>
<organism evidence="9">
    <name type="scientific">Woronichinia naegeliana WA131</name>
    <dbReference type="NCBI Taxonomy" id="2824559"/>
    <lineage>
        <taxon>Bacteria</taxon>
        <taxon>Bacillati</taxon>
        <taxon>Cyanobacteriota</taxon>
        <taxon>Cyanophyceae</taxon>
        <taxon>Synechococcales</taxon>
        <taxon>Coelosphaeriaceae</taxon>
        <taxon>Woronichinia</taxon>
    </lineage>
</organism>
<keyword evidence="5 9" id="KW-0418">Kinase</keyword>
<dbReference type="CDD" id="cd00082">
    <property type="entry name" value="HisKA"/>
    <property type="match status" value="1"/>
</dbReference>
<dbReference type="Pfam" id="PF00512">
    <property type="entry name" value="HisKA"/>
    <property type="match status" value="1"/>
</dbReference>
<dbReference type="EC" id="2.7.13.3" evidence="2"/>
<evidence type="ECO:0000256" key="2">
    <source>
        <dbReference type="ARBA" id="ARBA00012438"/>
    </source>
</evidence>
<evidence type="ECO:0000256" key="5">
    <source>
        <dbReference type="ARBA" id="ARBA00022777"/>
    </source>
</evidence>
<dbReference type="InterPro" id="IPR003661">
    <property type="entry name" value="HisK_dim/P_dom"/>
</dbReference>
<comment type="catalytic activity">
    <reaction evidence="1">
        <text>ATP + protein L-histidine = ADP + protein N-phospho-L-histidine.</text>
        <dbReference type="EC" id="2.7.13.3"/>
    </reaction>
</comment>
<gene>
    <name evidence="9" type="ORF">KA717_13635</name>
</gene>
<dbReference type="Gene3D" id="1.10.287.130">
    <property type="match status" value="1"/>
</dbReference>
<keyword evidence="7" id="KW-1133">Transmembrane helix</keyword>
<dbReference type="AlphaFoldDB" id="A0A977PYB0"/>
<keyword evidence="6" id="KW-0902">Two-component regulatory system</keyword>
<dbReference type="EMBL" id="CP073041">
    <property type="protein sequence ID" value="UXE63552.1"/>
    <property type="molecule type" value="Genomic_DNA"/>
</dbReference>
<dbReference type="Gene3D" id="3.30.565.10">
    <property type="entry name" value="Histidine kinase-like ATPase, C-terminal domain"/>
    <property type="match status" value="1"/>
</dbReference>
<proteinExistence type="predicted"/>
<feature type="transmembrane region" description="Helical" evidence="7">
    <location>
        <begin position="56"/>
        <end position="75"/>
    </location>
</feature>
<dbReference type="SUPFAM" id="SSF47384">
    <property type="entry name" value="Homodimeric domain of signal transducing histidine kinase"/>
    <property type="match status" value="1"/>
</dbReference>
<accession>A0A977PYB0</accession>
<keyword evidence="7" id="KW-0472">Membrane</keyword>
<dbReference type="KEGG" id="wna:KA717_13635"/>
<sequence>MVKSCSFTWRSPLSDTSLIVGLFCLVLALEFSTPPDYVFGYLYIGPILWVNARLGRLATLKATAIAVFLTLLNLWLPMRSMVEPSTIADRLIAVLSLIVTGWLSEQNRHYQEVLVQKQTQLQSQEQLVSLREDFASTLTHDLKTPLLGAMETLKAFQSGQFGEVTATQQKVLATMGRSHQSSLQLLETLLDVYRNDTEGLRLNLAPVDLTALTEEVTNNLAVLAAAHQVYLNVNYGDSDFRQSLWVKGDMLQLQRVVNNLLINAINHSRRGDRIEIQLASQSAYQLVKILDSGSGIHPNELPYLFERFYQGSSDRQAKGTGLGLYLCRQIIAAHHGKIWAENRHPTGAIFAFKLPVYPNADHTVYP</sequence>
<dbReference type="CDD" id="cd00075">
    <property type="entry name" value="HATPase"/>
    <property type="match status" value="1"/>
</dbReference>
<dbReference type="InterPro" id="IPR036097">
    <property type="entry name" value="HisK_dim/P_sf"/>
</dbReference>
<protein>
    <recommendedName>
        <fullName evidence="2">histidine kinase</fullName>
        <ecNumber evidence="2">2.7.13.3</ecNumber>
    </recommendedName>
</protein>
<dbReference type="PRINTS" id="PR00344">
    <property type="entry name" value="BCTRLSENSOR"/>
</dbReference>
<dbReference type="Proteomes" id="UP001065613">
    <property type="component" value="Chromosome"/>
</dbReference>
<dbReference type="InterPro" id="IPR036890">
    <property type="entry name" value="HATPase_C_sf"/>
</dbReference>
<evidence type="ECO:0000313" key="9">
    <source>
        <dbReference type="EMBL" id="UXE63552.1"/>
    </source>
</evidence>
<dbReference type="PANTHER" id="PTHR43547:SF2">
    <property type="entry name" value="HYBRID SIGNAL TRANSDUCTION HISTIDINE KINASE C"/>
    <property type="match status" value="1"/>
</dbReference>
<keyword evidence="3" id="KW-0597">Phosphoprotein</keyword>
<dbReference type="InterPro" id="IPR003594">
    <property type="entry name" value="HATPase_dom"/>
</dbReference>
<dbReference type="PROSITE" id="PS50109">
    <property type="entry name" value="HIS_KIN"/>
    <property type="match status" value="1"/>
</dbReference>
<name>A0A977PYB0_9CYAN</name>
<keyword evidence="4" id="KW-0808">Transferase</keyword>
<dbReference type="InterPro" id="IPR004358">
    <property type="entry name" value="Sig_transdc_His_kin-like_C"/>
</dbReference>
<evidence type="ECO:0000256" key="1">
    <source>
        <dbReference type="ARBA" id="ARBA00000085"/>
    </source>
</evidence>
<dbReference type="PANTHER" id="PTHR43547">
    <property type="entry name" value="TWO-COMPONENT HISTIDINE KINASE"/>
    <property type="match status" value="1"/>
</dbReference>
<dbReference type="InterPro" id="IPR005467">
    <property type="entry name" value="His_kinase_dom"/>
</dbReference>
<dbReference type="Pfam" id="PF02518">
    <property type="entry name" value="HATPase_c"/>
    <property type="match status" value="1"/>
</dbReference>